<evidence type="ECO:0000313" key="3">
    <source>
        <dbReference type="Proteomes" id="UP000515971"/>
    </source>
</evidence>
<organism evidence="2 3">
    <name type="scientific">Sphingomonas lutea</name>
    <dbReference type="NCBI Taxonomy" id="1045317"/>
    <lineage>
        <taxon>Bacteria</taxon>
        <taxon>Pseudomonadati</taxon>
        <taxon>Pseudomonadota</taxon>
        <taxon>Alphaproteobacteria</taxon>
        <taxon>Sphingomonadales</taxon>
        <taxon>Sphingomonadaceae</taxon>
        <taxon>Sphingomonas</taxon>
    </lineage>
</organism>
<keyword evidence="1" id="KW-0812">Transmembrane</keyword>
<proteinExistence type="predicted"/>
<evidence type="ECO:0000256" key="1">
    <source>
        <dbReference type="SAM" id="Phobius"/>
    </source>
</evidence>
<dbReference type="KEGG" id="slut:H9L13_09280"/>
<evidence type="ECO:0008006" key="4">
    <source>
        <dbReference type="Google" id="ProtNLM"/>
    </source>
</evidence>
<dbReference type="RefSeq" id="WP_187537439.1">
    <property type="nucleotide sequence ID" value="NZ_BAABJT010000001.1"/>
</dbReference>
<dbReference type="Proteomes" id="UP000515971">
    <property type="component" value="Chromosome"/>
</dbReference>
<protein>
    <recommendedName>
        <fullName evidence="4">Aa3-type cytochrome c oxidase subunit IV</fullName>
    </recommendedName>
</protein>
<sequence length="49" mass="5558">MSQDESLFTNPKPEMVPHVRDYSWFTAMFKWGAVISFVIAAIVVVIIAN</sequence>
<accession>A0A7G9SG72</accession>
<keyword evidence="3" id="KW-1185">Reference proteome</keyword>
<feature type="transmembrane region" description="Helical" evidence="1">
    <location>
        <begin position="22"/>
        <end position="48"/>
    </location>
</feature>
<name>A0A7G9SG72_9SPHN</name>
<keyword evidence="1" id="KW-0472">Membrane</keyword>
<evidence type="ECO:0000313" key="2">
    <source>
        <dbReference type="EMBL" id="QNN66847.1"/>
    </source>
</evidence>
<reference evidence="2 3" key="1">
    <citation type="submission" date="2020-08" db="EMBL/GenBank/DDBJ databases">
        <title>Genome sequence of Sphingomonas lutea KCTC 23642T.</title>
        <authorList>
            <person name="Hyun D.-W."/>
            <person name="Bae J.-W."/>
        </authorList>
    </citation>
    <scope>NUCLEOTIDE SEQUENCE [LARGE SCALE GENOMIC DNA]</scope>
    <source>
        <strain evidence="2 3">KCTC 23642</strain>
    </source>
</reference>
<gene>
    <name evidence="2" type="ORF">H9L13_09280</name>
</gene>
<keyword evidence="1" id="KW-1133">Transmembrane helix</keyword>
<dbReference type="AlphaFoldDB" id="A0A7G9SG72"/>
<dbReference type="EMBL" id="CP060718">
    <property type="protein sequence ID" value="QNN66847.1"/>
    <property type="molecule type" value="Genomic_DNA"/>
</dbReference>